<dbReference type="AlphaFoldDB" id="A0A1D2QU01"/>
<organism evidence="1 2">
    <name type="scientific">Candidatus Endobugula sertula</name>
    <name type="common">Bugula neritina bacterial symbiont</name>
    <dbReference type="NCBI Taxonomy" id="62101"/>
    <lineage>
        <taxon>Bacteria</taxon>
        <taxon>Pseudomonadati</taxon>
        <taxon>Pseudomonadota</taxon>
        <taxon>Gammaproteobacteria</taxon>
        <taxon>Cellvibrionales</taxon>
        <taxon>Cellvibrionaceae</taxon>
        <taxon>Candidatus Endobugula</taxon>
    </lineage>
</organism>
<dbReference type="PANTHER" id="PTHR38009:SF1">
    <property type="entry name" value="CONSERVED HYPOTHETICAL PHAGE TAIL PROTEIN"/>
    <property type="match status" value="1"/>
</dbReference>
<dbReference type="InterPro" id="IPR011747">
    <property type="entry name" value="CHP02241"/>
</dbReference>
<dbReference type="PANTHER" id="PTHR38009">
    <property type="entry name" value="CONSERVED HYPOTHETICAL PHAGE TAIL PROTEIN"/>
    <property type="match status" value="1"/>
</dbReference>
<comment type="caution">
    <text evidence="1">The sequence shown here is derived from an EMBL/GenBank/DDBJ whole genome shotgun (WGS) entry which is preliminary data.</text>
</comment>
<protein>
    <submittedName>
        <fullName evidence="1">Phage tail protein</fullName>
    </submittedName>
</protein>
<dbReference type="NCBIfam" id="TIGR02241">
    <property type="entry name" value="conserved hypothetical phage tail region protein"/>
    <property type="match status" value="1"/>
</dbReference>
<dbReference type="InterPro" id="IPR010667">
    <property type="entry name" value="Phage_T4_Gp19"/>
</dbReference>
<dbReference type="EMBL" id="MDLC01000002">
    <property type="protein sequence ID" value="ODS25056.1"/>
    <property type="molecule type" value="Genomic_DNA"/>
</dbReference>
<sequence length="182" mass="19810">MVAEFPQLLTTFQFNISLLKAAQIEAGSNTTANTSLSASADDHSAESDLLGDGGFQECAGLEVSMDVQEYLEGGRNDGVIQQVGRAKYTNLVLKRGMFYGEDKQVQRELWEWLQNVVSGKRPVSRYDGIIEVRTAAGETVATWVFERGLPAKIAGPQLNGKTGDIAIEELHIAHQGLRLLAS</sequence>
<dbReference type="STRING" id="62101.AB835_00690"/>
<evidence type="ECO:0000313" key="2">
    <source>
        <dbReference type="Proteomes" id="UP000242502"/>
    </source>
</evidence>
<evidence type="ECO:0000313" key="1">
    <source>
        <dbReference type="EMBL" id="ODS25056.1"/>
    </source>
</evidence>
<accession>A0A1D2QU01</accession>
<gene>
    <name evidence="1" type="ORF">AB835_00690</name>
</gene>
<dbReference type="GO" id="GO:0005198">
    <property type="term" value="F:structural molecule activity"/>
    <property type="evidence" value="ECO:0007669"/>
    <property type="project" value="InterPro"/>
</dbReference>
<name>A0A1D2QU01_9GAMM</name>
<reference evidence="1 2" key="1">
    <citation type="journal article" date="2016" name="Appl. Environ. Microbiol.">
        <title>Lack of Overt Genome Reduction in the Bryostatin-Producing Bryozoan Symbiont "Candidatus Endobugula sertula".</title>
        <authorList>
            <person name="Miller I.J."/>
            <person name="Vanee N."/>
            <person name="Fong S.S."/>
            <person name="Lim-Fong G.E."/>
            <person name="Kwan J.C."/>
        </authorList>
    </citation>
    <scope>NUCLEOTIDE SEQUENCE [LARGE SCALE GENOMIC DNA]</scope>
    <source>
        <strain evidence="1">AB1-4</strain>
    </source>
</reference>
<dbReference type="Pfam" id="PF06841">
    <property type="entry name" value="Phage_T4_gp19"/>
    <property type="match status" value="1"/>
</dbReference>
<dbReference type="Proteomes" id="UP000242502">
    <property type="component" value="Unassembled WGS sequence"/>
</dbReference>
<proteinExistence type="predicted"/>